<dbReference type="InterPro" id="IPR029154">
    <property type="entry name" value="HIBADH-like_NADP-bd"/>
</dbReference>
<evidence type="ECO:0000256" key="1">
    <source>
        <dbReference type="ARBA" id="ARBA00007598"/>
    </source>
</evidence>
<protein>
    <recommendedName>
        <fullName evidence="2">3-hydroxyisobutyrate dehydrogenase-like NAD-binding domain-containing protein</fullName>
    </recommendedName>
</protein>
<dbReference type="PANTHER" id="PTHR43580">
    <property type="entry name" value="OXIDOREDUCTASE GLYR1-RELATED"/>
    <property type="match status" value="1"/>
</dbReference>
<dbReference type="AlphaFoldDB" id="A0A7S0Y2Y1"/>
<dbReference type="InterPro" id="IPR051265">
    <property type="entry name" value="HIBADH-related_NP60_sf"/>
</dbReference>
<proteinExistence type="inferred from homology"/>
<feature type="domain" description="3-hydroxyisobutyrate dehydrogenase-like NAD-binding" evidence="2">
    <location>
        <begin position="12"/>
        <end position="128"/>
    </location>
</feature>
<dbReference type="Pfam" id="PF14833">
    <property type="entry name" value="NAD_binding_11"/>
    <property type="match status" value="1"/>
</dbReference>
<dbReference type="Gene3D" id="1.10.1040.10">
    <property type="entry name" value="N-(1-d-carboxylethyl)-l-norvaline Dehydrogenase, domain 2"/>
    <property type="match status" value="1"/>
</dbReference>
<accession>A0A7S0Y2Y1</accession>
<dbReference type="EMBL" id="HBFK01033729">
    <property type="protein sequence ID" value="CAD8753931.1"/>
    <property type="molecule type" value="Transcribed_RNA"/>
</dbReference>
<organism evidence="3">
    <name type="scientific">Hemiselmis andersenii</name>
    <name type="common">Cryptophyte alga</name>
    <dbReference type="NCBI Taxonomy" id="464988"/>
    <lineage>
        <taxon>Eukaryota</taxon>
        <taxon>Cryptophyceae</taxon>
        <taxon>Cryptomonadales</taxon>
        <taxon>Hemiselmidaceae</taxon>
        <taxon>Hemiselmis</taxon>
    </lineage>
</organism>
<dbReference type="SUPFAM" id="SSF48179">
    <property type="entry name" value="6-phosphogluconate dehydrogenase C-terminal domain-like"/>
    <property type="match status" value="1"/>
</dbReference>
<gene>
    <name evidence="3" type="ORF">HAND1043_LOCUS20438</name>
</gene>
<name>A0A7S0Y2Y1_HEMAN</name>
<dbReference type="GO" id="GO:0051287">
    <property type="term" value="F:NAD binding"/>
    <property type="evidence" value="ECO:0007669"/>
    <property type="project" value="InterPro"/>
</dbReference>
<dbReference type="InterPro" id="IPR013328">
    <property type="entry name" value="6PGD_dom2"/>
</dbReference>
<evidence type="ECO:0000313" key="3">
    <source>
        <dbReference type="EMBL" id="CAD8753931.1"/>
    </source>
</evidence>
<reference evidence="3" key="1">
    <citation type="submission" date="2021-01" db="EMBL/GenBank/DDBJ databases">
        <authorList>
            <person name="Corre E."/>
            <person name="Pelletier E."/>
            <person name="Niang G."/>
            <person name="Scheremetjew M."/>
            <person name="Finn R."/>
            <person name="Kale V."/>
            <person name="Holt S."/>
            <person name="Cochrane G."/>
            <person name="Meng A."/>
            <person name="Brown T."/>
            <person name="Cohen L."/>
        </authorList>
    </citation>
    <scope>NUCLEOTIDE SEQUENCE</scope>
    <source>
        <strain evidence="3">CCMP441</strain>
    </source>
</reference>
<sequence length="136" mass="14473">MGKKQVFLGKVGKGAEMKLVVNMVMSTMLSSLSEGLALSEACGLKSEDVLDVMMNGAVANPMFALKGPLMSQGKYPTAFPLKHAQKDLRLALLTADREGLALPVAAASNEQYKRVKGMGRGDDDFCAVHAPFVKKG</sequence>
<comment type="similarity">
    <text evidence="1">Belongs to the HIBADH-related family. NP60 subfamily.</text>
</comment>
<dbReference type="InterPro" id="IPR008927">
    <property type="entry name" value="6-PGluconate_DH-like_C_sf"/>
</dbReference>
<dbReference type="PANTHER" id="PTHR43580:SF2">
    <property type="entry name" value="CYTOKINE-LIKE NUCLEAR FACTOR N-PAC"/>
    <property type="match status" value="1"/>
</dbReference>
<evidence type="ECO:0000259" key="2">
    <source>
        <dbReference type="Pfam" id="PF14833"/>
    </source>
</evidence>